<organism evidence="1 2">
    <name type="scientific">Achlya hypogyna</name>
    <name type="common">Oomycete</name>
    <name type="synonym">Protoachlya hypogyna</name>
    <dbReference type="NCBI Taxonomy" id="1202772"/>
    <lineage>
        <taxon>Eukaryota</taxon>
        <taxon>Sar</taxon>
        <taxon>Stramenopiles</taxon>
        <taxon>Oomycota</taxon>
        <taxon>Saprolegniomycetes</taxon>
        <taxon>Saprolegniales</taxon>
        <taxon>Achlyaceae</taxon>
        <taxon>Achlya</taxon>
    </lineage>
</organism>
<gene>
    <name evidence="1" type="ORF">ACHHYP_06842</name>
</gene>
<reference evidence="1 2" key="1">
    <citation type="journal article" date="2014" name="Genome Biol. Evol.">
        <title>The secreted proteins of Achlya hypogyna and Thraustotheca clavata identify the ancestral oomycete secretome and reveal gene acquisitions by horizontal gene transfer.</title>
        <authorList>
            <person name="Misner I."/>
            <person name="Blouin N."/>
            <person name="Leonard G."/>
            <person name="Richards T.A."/>
            <person name="Lane C.E."/>
        </authorList>
    </citation>
    <scope>NUCLEOTIDE SEQUENCE [LARGE SCALE GENOMIC DNA]</scope>
    <source>
        <strain evidence="1 2">ATCC 48635</strain>
    </source>
</reference>
<keyword evidence="2" id="KW-1185">Reference proteome</keyword>
<dbReference type="Proteomes" id="UP000243579">
    <property type="component" value="Unassembled WGS sequence"/>
</dbReference>
<sequence length="108" mass="11713">MLAARVPRTSAAMYGHALLRRTFASEATVAALPQHRYVDLPNLDQHSQLRTNITRALASVVPGWDSTAPANVTLQHLSGAMTNVIFTCEKPTPVNSKILLRVYGTGTD</sequence>
<dbReference type="EMBL" id="JNBR01000069">
    <property type="protein sequence ID" value="OQR99396.1"/>
    <property type="molecule type" value="Genomic_DNA"/>
</dbReference>
<evidence type="ECO:0008006" key="3">
    <source>
        <dbReference type="Google" id="ProtNLM"/>
    </source>
</evidence>
<dbReference type="AlphaFoldDB" id="A0A1V9ZN40"/>
<dbReference type="Gene3D" id="3.30.200.20">
    <property type="entry name" value="Phosphorylase Kinase, domain 1"/>
    <property type="match status" value="1"/>
</dbReference>
<feature type="non-terminal residue" evidence="1">
    <location>
        <position position="108"/>
    </location>
</feature>
<name>A0A1V9ZN40_ACHHY</name>
<dbReference type="OrthoDB" id="10267235at2759"/>
<protein>
    <recommendedName>
        <fullName evidence="3">Choline/ethanolamine kinase</fullName>
    </recommendedName>
</protein>
<evidence type="ECO:0000313" key="2">
    <source>
        <dbReference type="Proteomes" id="UP000243579"/>
    </source>
</evidence>
<proteinExistence type="predicted"/>
<dbReference type="STRING" id="1202772.A0A1V9ZN40"/>
<evidence type="ECO:0000313" key="1">
    <source>
        <dbReference type="EMBL" id="OQR99396.1"/>
    </source>
</evidence>
<comment type="caution">
    <text evidence="1">The sequence shown here is derived from an EMBL/GenBank/DDBJ whole genome shotgun (WGS) entry which is preliminary data.</text>
</comment>
<accession>A0A1V9ZN40</accession>